<organism evidence="2">
    <name type="scientific">uncultured Cytophagales bacterium</name>
    <dbReference type="NCBI Taxonomy" id="158755"/>
    <lineage>
        <taxon>Bacteria</taxon>
        <taxon>Pseudomonadati</taxon>
        <taxon>Bacteroidota</taxon>
        <taxon>Sphingobacteriia</taxon>
        <taxon>Sphingobacteriales</taxon>
        <taxon>environmental samples</taxon>
    </lineage>
</organism>
<dbReference type="EMBL" id="CADCTQ010000609">
    <property type="protein sequence ID" value="CAA9328713.1"/>
    <property type="molecule type" value="Genomic_DNA"/>
</dbReference>
<dbReference type="AlphaFoldDB" id="A0A6J4LEM0"/>
<gene>
    <name evidence="2" type="ORF">AVDCRST_MAG56-7302</name>
</gene>
<accession>A0A6J4LEM0</accession>
<feature type="region of interest" description="Disordered" evidence="1">
    <location>
        <begin position="1"/>
        <end position="41"/>
    </location>
</feature>
<protein>
    <submittedName>
        <fullName evidence="2">Uncharacterized protein</fullName>
    </submittedName>
</protein>
<feature type="non-terminal residue" evidence="2">
    <location>
        <position position="1"/>
    </location>
</feature>
<reference evidence="2" key="1">
    <citation type="submission" date="2020-02" db="EMBL/GenBank/DDBJ databases">
        <authorList>
            <person name="Meier V. D."/>
        </authorList>
    </citation>
    <scope>NUCLEOTIDE SEQUENCE</scope>
    <source>
        <strain evidence="2">AVDCRST_MAG56</strain>
    </source>
</reference>
<proteinExistence type="predicted"/>
<evidence type="ECO:0000313" key="2">
    <source>
        <dbReference type="EMBL" id="CAA9328713.1"/>
    </source>
</evidence>
<feature type="compositionally biased region" description="Basic residues" evidence="1">
    <location>
        <begin position="1"/>
        <end position="19"/>
    </location>
</feature>
<name>A0A6J4LEM0_9SPHI</name>
<evidence type="ECO:0000256" key="1">
    <source>
        <dbReference type="SAM" id="MobiDB-lite"/>
    </source>
</evidence>
<sequence>WKFGKNTHKAVRKPVKMKRPAASQPASAGIGGGPGLSRPAP</sequence>
<feature type="non-terminal residue" evidence="2">
    <location>
        <position position="41"/>
    </location>
</feature>